<evidence type="ECO:0000313" key="4">
    <source>
        <dbReference type="RefSeq" id="XP_014664989.1"/>
    </source>
</evidence>
<reference evidence="4" key="1">
    <citation type="submission" date="2025-08" db="UniProtKB">
        <authorList>
            <consortium name="RefSeq"/>
        </authorList>
    </citation>
    <scope>IDENTIFICATION</scope>
</reference>
<evidence type="ECO:0000256" key="2">
    <source>
        <dbReference type="SAM" id="SignalP"/>
    </source>
</evidence>
<dbReference type="RefSeq" id="XP_014664989.1">
    <property type="nucleotide sequence ID" value="XM_014809503.1"/>
</dbReference>
<dbReference type="Proteomes" id="UP000695022">
    <property type="component" value="Unplaced"/>
</dbReference>
<gene>
    <name evidence="4" type="primary">LOC106807218</name>
</gene>
<evidence type="ECO:0000256" key="1">
    <source>
        <dbReference type="SAM" id="MobiDB-lite"/>
    </source>
</evidence>
<sequence>MKIAAAVVLAVVVGVATAEGYGRSQQFQASVPVQSSGGYGSQSVKVTEAPGYFTTSRYGPFVSGGLRGHGDRSSSLAFQRKGHATGSLFSRDNADATETAKKSRGYEYRYREGHEYTQPKTLYHYDIEEPIWGFADVDNVYKGNGGQQAQTGYGQQQPQPQPQQGYGQQQQQQQQHQGYGRQ</sequence>
<feature type="region of interest" description="Disordered" evidence="1">
    <location>
        <begin position="143"/>
        <end position="182"/>
    </location>
</feature>
<protein>
    <submittedName>
        <fullName evidence="4">RNA-binding protein FUS-like</fullName>
    </submittedName>
</protein>
<name>A0ABM1DYG8_PRICU</name>
<accession>A0ABM1DYG8</accession>
<feature type="chain" id="PRO_5047157776" evidence="2">
    <location>
        <begin position="19"/>
        <end position="182"/>
    </location>
</feature>
<organism evidence="3 4">
    <name type="scientific">Priapulus caudatus</name>
    <name type="common">Priapulid worm</name>
    <dbReference type="NCBI Taxonomy" id="37621"/>
    <lineage>
        <taxon>Eukaryota</taxon>
        <taxon>Metazoa</taxon>
        <taxon>Ecdysozoa</taxon>
        <taxon>Scalidophora</taxon>
        <taxon>Priapulida</taxon>
        <taxon>Priapulimorpha</taxon>
        <taxon>Priapulimorphida</taxon>
        <taxon>Priapulidae</taxon>
        <taxon>Priapulus</taxon>
    </lineage>
</organism>
<proteinExistence type="predicted"/>
<keyword evidence="3" id="KW-1185">Reference proteome</keyword>
<dbReference type="GeneID" id="106807218"/>
<evidence type="ECO:0000313" key="3">
    <source>
        <dbReference type="Proteomes" id="UP000695022"/>
    </source>
</evidence>
<feature type="compositionally biased region" description="Low complexity" evidence="1">
    <location>
        <begin position="147"/>
        <end position="182"/>
    </location>
</feature>
<keyword evidence="2" id="KW-0732">Signal</keyword>
<feature type="signal peptide" evidence="2">
    <location>
        <begin position="1"/>
        <end position="18"/>
    </location>
</feature>